<evidence type="ECO:0000259" key="3">
    <source>
        <dbReference type="PROSITE" id="PS50002"/>
    </source>
</evidence>
<dbReference type="InterPro" id="IPR042455">
    <property type="entry name" value="DOCK_N_sub1"/>
</dbReference>
<gene>
    <name evidence="4" type="primary">DOCK4_2</name>
    <name evidence="4" type="ORF">ILYODFUR_005654</name>
</gene>
<dbReference type="PROSITE" id="PS50002">
    <property type="entry name" value="SH3"/>
    <property type="match status" value="1"/>
</dbReference>
<evidence type="ECO:0000256" key="1">
    <source>
        <dbReference type="ARBA" id="ARBA00022443"/>
    </source>
</evidence>
<dbReference type="PANTHER" id="PTHR45653">
    <property type="entry name" value="DEDICATOR OF CYTOKINESIS"/>
    <property type="match status" value="1"/>
</dbReference>
<organism evidence="4 5">
    <name type="scientific">Ilyodon furcidens</name>
    <name type="common">goldbreast splitfin</name>
    <dbReference type="NCBI Taxonomy" id="33524"/>
    <lineage>
        <taxon>Eukaryota</taxon>
        <taxon>Metazoa</taxon>
        <taxon>Chordata</taxon>
        <taxon>Craniata</taxon>
        <taxon>Vertebrata</taxon>
        <taxon>Euteleostomi</taxon>
        <taxon>Actinopterygii</taxon>
        <taxon>Neopterygii</taxon>
        <taxon>Teleostei</taxon>
        <taxon>Neoteleostei</taxon>
        <taxon>Acanthomorphata</taxon>
        <taxon>Ovalentaria</taxon>
        <taxon>Atherinomorphae</taxon>
        <taxon>Cyprinodontiformes</taxon>
        <taxon>Goodeidae</taxon>
        <taxon>Ilyodon</taxon>
    </lineage>
</organism>
<dbReference type="InterPro" id="IPR032376">
    <property type="entry name" value="DOCK_N"/>
</dbReference>
<dbReference type="InterPro" id="IPR026791">
    <property type="entry name" value="DOCK"/>
</dbReference>
<feature type="domain" description="SH3" evidence="3">
    <location>
        <begin position="32"/>
        <end position="93"/>
    </location>
</feature>
<keyword evidence="5" id="KW-1185">Reference proteome</keyword>
<dbReference type="InterPro" id="IPR036028">
    <property type="entry name" value="SH3-like_dom_sf"/>
</dbReference>
<evidence type="ECO:0000313" key="4">
    <source>
        <dbReference type="EMBL" id="MEQ2247090.1"/>
    </source>
</evidence>
<name>A0ABV0UPP1_9TELE</name>
<dbReference type="Gene3D" id="2.30.30.40">
    <property type="entry name" value="SH3 Domains"/>
    <property type="match status" value="1"/>
</dbReference>
<dbReference type="Gene3D" id="1.20.1270.350">
    <property type="entry name" value="Dedicator of cytokinesis N-terminal subdomain"/>
    <property type="match status" value="1"/>
</dbReference>
<keyword evidence="1 2" id="KW-0728">SH3 domain</keyword>
<evidence type="ECO:0000256" key="2">
    <source>
        <dbReference type="PROSITE-ProRule" id="PRU00192"/>
    </source>
</evidence>
<dbReference type="SMART" id="SM00326">
    <property type="entry name" value="SH3"/>
    <property type="match status" value="1"/>
</dbReference>
<dbReference type="PANTHER" id="PTHR45653:SF7">
    <property type="entry name" value="DEDICATOR OF CYTOKINESIS PROTEIN 4"/>
    <property type="match status" value="1"/>
</dbReference>
<evidence type="ECO:0000313" key="5">
    <source>
        <dbReference type="Proteomes" id="UP001482620"/>
    </source>
</evidence>
<accession>A0ABV0UPP1</accession>
<sequence>MDNRYPCCGRSAGDSLHSQSIALTQNVLMWVFQTSSFAVLASFRGTVQHGLPLEIGDTVQILEKCEGWYRGFILKNPNVKGIFPSSYIHLRNAIVKNKGQFETVIPVEDSVITEMTSTLREWGTMWKQLYVKNEGDLFHRLWHVMNEILDLRRQVLVGHLTHDRMKDVKQHITARLDWGNEQLGLDLVPRREFSMVDPDEIGVTELYRLVRFLNVLQNLIYGSDG</sequence>
<dbReference type="SUPFAM" id="SSF50044">
    <property type="entry name" value="SH3-domain"/>
    <property type="match status" value="1"/>
</dbReference>
<dbReference type="InterPro" id="IPR001452">
    <property type="entry name" value="SH3_domain"/>
</dbReference>
<comment type="caution">
    <text evidence="4">The sequence shown here is derived from an EMBL/GenBank/DDBJ whole genome shotgun (WGS) entry which is preliminary data.</text>
</comment>
<proteinExistence type="predicted"/>
<dbReference type="EMBL" id="JAHRIQ010081432">
    <property type="protein sequence ID" value="MEQ2247090.1"/>
    <property type="molecule type" value="Genomic_DNA"/>
</dbReference>
<dbReference type="Pfam" id="PF16172">
    <property type="entry name" value="DOCK_N"/>
    <property type="match status" value="1"/>
</dbReference>
<reference evidence="4 5" key="1">
    <citation type="submission" date="2021-06" db="EMBL/GenBank/DDBJ databases">
        <authorList>
            <person name="Palmer J.M."/>
        </authorList>
    </citation>
    <scope>NUCLEOTIDE SEQUENCE [LARGE SCALE GENOMIC DNA]</scope>
    <source>
        <strain evidence="5">if_2019</strain>
        <tissue evidence="4">Muscle</tissue>
    </source>
</reference>
<protein>
    <submittedName>
        <fullName evidence="4">Dedicator of cytokinesis protein 4</fullName>
    </submittedName>
</protein>
<dbReference type="Proteomes" id="UP001482620">
    <property type="component" value="Unassembled WGS sequence"/>
</dbReference>